<dbReference type="GO" id="GO:0005737">
    <property type="term" value="C:cytoplasm"/>
    <property type="evidence" value="ECO:0000318"/>
    <property type="project" value="GO_Central"/>
</dbReference>
<dbReference type="HAMAP" id="MF_00801">
    <property type="entry name" value="Endonuclease_5"/>
    <property type="match status" value="1"/>
</dbReference>
<dbReference type="Gene3D" id="3.30.2170.10">
    <property type="entry name" value="archaeoglobus fulgidus dsm 4304 superfamily"/>
    <property type="match status" value="1"/>
</dbReference>
<dbReference type="CDD" id="cd06559">
    <property type="entry name" value="Endonuclease_V"/>
    <property type="match status" value="1"/>
</dbReference>
<keyword evidence="2" id="KW-0963">Cytoplasm</keyword>
<keyword evidence="5" id="KW-0378">Hydrolase</keyword>
<sequence length="267" mass="29775">MGNFLASFKFCSLSVLNFRIQDELKRKLITEDDFPWEIPSSSSSVDFGDGGERKEGLKYVGGVDISFLKEDPSIACGTLVVLELDSLNVVYDDFSVDMLHIPYVPGFLAFREVPILLKLLEKMKKNAHPFYPQLLMVDGNGILHPRGFGLACHLGVMADLPTIGIGKNLHHVEGLNHSEVRDQLDAGDDKQSVYLYGNSGHTLGVAMRSTLGALKPIFLSIGHRISLTTAMKVVKMTCNYRVPEPIRQADLRSREYLRKHPFVPQCL</sequence>
<dbReference type="PANTHER" id="PTHR28511:SF1">
    <property type="entry name" value="ENDONUCLEASE V"/>
    <property type="match status" value="1"/>
</dbReference>
<dbReference type="GeneID" id="110783931"/>
<name>A0A9R0I8A3_SPIOL</name>
<keyword evidence="6" id="KW-1185">Reference proteome</keyword>
<proteinExistence type="inferred from homology"/>
<evidence type="ECO:0000313" key="7">
    <source>
        <dbReference type="RefSeq" id="XP_021844010.2"/>
    </source>
</evidence>
<evidence type="ECO:0000313" key="6">
    <source>
        <dbReference type="Proteomes" id="UP000813463"/>
    </source>
</evidence>
<evidence type="ECO:0000256" key="3">
    <source>
        <dbReference type="ARBA" id="ARBA00022722"/>
    </source>
</evidence>
<dbReference type="GO" id="GO:0006281">
    <property type="term" value="P:DNA repair"/>
    <property type="evidence" value="ECO:0007669"/>
    <property type="project" value="InterPro"/>
</dbReference>
<dbReference type="Proteomes" id="UP000813463">
    <property type="component" value="Chromosome 1"/>
</dbReference>
<dbReference type="InterPro" id="IPR007581">
    <property type="entry name" value="Endonuclease-V"/>
</dbReference>
<evidence type="ECO:0000256" key="4">
    <source>
        <dbReference type="ARBA" id="ARBA00022759"/>
    </source>
</evidence>
<comment type="subcellular location">
    <subcellularLocation>
        <location evidence="1">Cytoplasm</location>
    </subcellularLocation>
</comment>
<dbReference type="GO" id="GO:0016891">
    <property type="term" value="F:RNA endonuclease activity producing 5'-phosphomonoesters, hydrolytic mechanism"/>
    <property type="evidence" value="ECO:0000318"/>
    <property type="project" value="GO_Central"/>
</dbReference>
<gene>
    <name evidence="7" type="primary">LOC110783931</name>
</gene>
<dbReference type="GO" id="GO:0005730">
    <property type="term" value="C:nucleolus"/>
    <property type="evidence" value="ECO:0000318"/>
    <property type="project" value="GO_Central"/>
</dbReference>
<dbReference type="RefSeq" id="XP_021844010.2">
    <property type="nucleotide sequence ID" value="XM_021988318.2"/>
</dbReference>
<reference evidence="7" key="2">
    <citation type="submission" date="2025-08" db="UniProtKB">
        <authorList>
            <consortium name="RefSeq"/>
        </authorList>
    </citation>
    <scope>IDENTIFICATION</scope>
    <source>
        <tissue evidence="7">Leaf</tissue>
    </source>
</reference>
<organism evidence="6 7">
    <name type="scientific">Spinacia oleracea</name>
    <name type="common">Spinach</name>
    <dbReference type="NCBI Taxonomy" id="3562"/>
    <lineage>
        <taxon>Eukaryota</taxon>
        <taxon>Viridiplantae</taxon>
        <taxon>Streptophyta</taxon>
        <taxon>Embryophyta</taxon>
        <taxon>Tracheophyta</taxon>
        <taxon>Spermatophyta</taxon>
        <taxon>Magnoliopsida</taxon>
        <taxon>eudicotyledons</taxon>
        <taxon>Gunneridae</taxon>
        <taxon>Pentapetalae</taxon>
        <taxon>Caryophyllales</taxon>
        <taxon>Chenopodiaceae</taxon>
        <taxon>Chenopodioideae</taxon>
        <taxon>Anserineae</taxon>
        <taxon>Spinacia</taxon>
    </lineage>
</organism>
<dbReference type="KEGG" id="soe:110783931"/>
<reference evidence="6" key="1">
    <citation type="journal article" date="2021" name="Nat. Commun.">
        <title>Genomic analyses provide insights into spinach domestication and the genetic basis of agronomic traits.</title>
        <authorList>
            <person name="Cai X."/>
            <person name="Sun X."/>
            <person name="Xu C."/>
            <person name="Sun H."/>
            <person name="Wang X."/>
            <person name="Ge C."/>
            <person name="Zhang Z."/>
            <person name="Wang Q."/>
            <person name="Fei Z."/>
            <person name="Jiao C."/>
            <person name="Wang Q."/>
        </authorList>
    </citation>
    <scope>NUCLEOTIDE SEQUENCE [LARGE SCALE GENOMIC DNA]</scope>
    <source>
        <strain evidence="6">cv. Varoflay</strain>
    </source>
</reference>
<keyword evidence="3" id="KW-0540">Nuclease</keyword>
<dbReference type="AlphaFoldDB" id="A0A9R0I8A3"/>
<protein>
    <submittedName>
        <fullName evidence="7">Uncharacterized protein isoform X1</fullName>
    </submittedName>
</protein>
<dbReference type="GO" id="GO:0003727">
    <property type="term" value="F:single-stranded RNA binding"/>
    <property type="evidence" value="ECO:0000318"/>
    <property type="project" value="GO_Central"/>
</dbReference>
<dbReference type="Pfam" id="PF04493">
    <property type="entry name" value="Endonuclease_5"/>
    <property type="match status" value="1"/>
</dbReference>
<accession>A0A9R0I8A3</accession>
<evidence type="ECO:0000256" key="1">
    <source>
        <dbReference type="ARBA" id="ARBA00004496"/>
    </source>
</evidence>
<evidence type="ECO:0000256" key="2">
    <source>
        <dbReference type="ARBA" id="ARBA00022490"/>
    </source>
</evidence>
<evidence type="ECO:0000256" key="5">
    <source>
        <dbReference type="ARBA" id="ARBA00022801"/>
    </source>
</evidence>
<dbReference type="PANTHER" id="PTHR28511">
    <property type="entry name" value="ENDONUCLEASE V"/>
    <property type="match status" value="1"/>
</dbReference>
<keyword evidence="4" id="KW-0255">Endonuclease</keyword>